<accession>A0A7I7SBV6</accession>
<organism evidence="1 2">
    <name type="scientific">Mycolicibacillus koreensis</name>
    <dbReference type="NCBI Taxonomy" id="1069220"/>
    <lineage>
        <taxon>Bacteria</taxon>
        <taxon>Bacillati</taxon>
        <taxon>Actinomycetota</taxon>
        <taxon>Actinomycetes</taxon>
        <taxon>Mycobacteriales</taxon>
        <taxon>Mycobacteriaceae</taxon>
        <taxon>Mycolicibacillus</taxon>
    </lineage>
</organism>
<dbReference type="Proteomes" id="UP000193577">
    <property type="component" value="Unassembled WGS sequence"/>
</dbReference>
<evidence type="ECO:0000313" key="1">
    <source>
        <dbReference type="EMBL" id="OSC34678.1"/>
    </source>
</evidence>
<proteinExistence type="predicted"/>
<protein>
    <submittedName>
        <fullName evidence="1">Uncharacterized protein</fullName>
    </submittedName>
</protein>
<evidence type="ECO:0000313" key="2">
    <source>
        <dbReference type="Proteomes" id="UP000193577"/>
    </source>
</evidence>
<sequence length="104" mass="11524">MRPFRVFNRVSKVPIIWKVAGVRLGGVSQVAMLLTMGAGLALVLSQSPWLAAIVFGTGFITVVMVSMLLSRLDPDETMSDITAFGLLWRAMRHRHTANYDAFEN</sequence>
<reference evidence="1 2" key="1">
    <citation type="submission" date="2017-04" db="EMBL/GenBank/DDBJ databases">
        <title>The new phylogeny of genus Mycobacterium.</title>
        <authorList>
            <person name="Tortoli E."/>
            <person name="Trovato A."/>
            <person name="Cirillo D.M."/>
        </authorList>
    </citation>
    <scope>NUCLEOTIDE SEQUENCE [LARGE SCALE GENOMIC DNA]</scope>
    <source>
        <strain evidence="1 2">KCTC 19819</strain>
    </source>
</reference>
<keyword evidence="2" id="KW-1185">Reference proteome</keyword>
<gene>
    <name evidence="1" type="ORF">B8W67_05370</name>
</gene>
<dbReference type="EMBL" id="NCXO01000008">
    <property type="protein sequence ID" value="OSC34678.1"/>
    <property type="molecule type" value="Genomic_DNA"/>
</dbReference>
<dbReference type="AlphaFoldDB" id="A0A7I7SBV6"/>
<name>A0A7I7SBV6_9MYCO</name>
<comment type="caution">
    <text evidence="1">The sequence shown here is derived from an EMBL/GenBank/DDBJ whole genome shotgun (WGS) entry which is preliminary data.</text>
</comment>
<dbReference type="OrthoDB" id="4764202at2"/>
<dbReference type="RefSeq" id="WP_085302640.1">
    <property type="nucleotide sequence ID" value="NZ_AP022594.1"/>
</dbReference>